<evidence type="ECO:0000256" key="1">
    <source>
        <dbReference type="ARBA" id="ARBA00004492"/>
    </source>
</evidence>
<accession>A0A1Y3ATR3</accession>
<organism evidence="6 7">
    <name type="scientific">Euroglyphus maynei</name>
    <name type="common">Mayne's house dust mite</name>
    <dbReference type="NCBI Taxonomy" id="6958"/>
    <lineage>
        <taxon>Eukaryota</taxon>
        <taxon>Metazoa</taxon>
        <taxon>Ecdysozoa</taxon>
        <taxon>Arthropoda</taxon>
        <taxon>Chelicerata</taxon>
        <taxon>Arachnida</taxon>
        <taxon>Acari</taxon>
        <taxon>Acariformes</taxon>
        <taxon>Sarcoptiformes</taxon>
        <taxon>Astigmata</taxon>
        <taxon>Psoroptidia</taxon>
        <taxon>Analgoidea</taxon>
        <taxon>Pyroglyphidae</taxon>
        <taxon>Pyroglyphinae</taxon>
        <taxon>Euroglyphus</taxon>
    </lineage>
</organism>
<reference evidence="6 7" key="1">
    <citation type="submission" date="2017-03" db="EMBL/GenBank/DDBJ databases">
        <title>Genome Survey of Euroglyphus maynei.</title>
        <authorList>
            <person name="Arlian L.G."/>
            <person name="Morgan M.S."/>
            <person name="Rider S.D."/>
        </authorList>
    </citation>
    <scope>NUCLEOTIDE SEQUENCE [LARGE SCALE GENOMIC DNA]</scope>
    <source>
        <strain evidence="6">Arlian Lab</strain>
        <tissue evidence="6">Whole body</tissue>
    </source>
</reference>
<feature type="coiled-coil region" evidence="5">
    <location>
        <begin position="136"/>
        <end position="163"/>
    </location>
</feature>
<dbReference type="GO" id="GO:0007040">
    <property type="term" value="P:lysosome organization"/>
    <property type="evidence" value="ECO:0007669"/>
    <property type="project" value="TreeGrafter"/>
</dbReference>
<dbReference type="GO" id="GO:0008270">
    <property type="term" value="F:zinc ion binding"/>
    <property type="evidence" value="ECO:0007669"/>
    <property type="project" value="UniProtKB-KW"/>
</dbReference>
<dbReference type="GO" id="GO:0007032">
    <property type="term" value="P:endosome organization"/>
    <property type="evidence" value="ECO:0007669"/>
    <property type="project" value="TreeGrafter"/>
</dbReference>
<dbReference type="GO" id="GO:0008333">
    <property type="term" value="P:endosome to lysosome transport"/>
    <property type="evidence" value="ECO:0007669"/>
    <property type="project" value="TreeGrafter"/>
</dbReference>
<proteinExistence type="predicted"/>
<name>A0A1Y3ATR3_EURMA</name>
<dbReference type="Proteomes" id="UP000194236">
    <property type="component" value="Unassembled WGS sequence"/>
</dbReference>
<comment type="caution">
    <text evidence="6">The sequence shown here is derived from an EMBL/GenBank/DDBJ whole genome shotgun (WGS) entry which is preliminary data.</text>
</comment>
<keyword evidence="5" id="KW-0175">Coiled coil</keyword>
<evidence type="ECO:0000313" key="7">
    <source>
        <dbReference type="Proteomes" id="UP000194236"/>
    </source>
</evidence>
<sequence>MIPIRALVQLLATMGAFEEAIEQALTVNDVQLAKQMANQVQTMLTTTTDHHHQQQHSNQDLAKRLWLKIAKHVIKNIYDTKSDNGDQQQREPGNFDISMATNILNECTLLKIEDILPYFPEYLTIDHFKSAICESLENYNQHIESLRDDMKLATESAQQIREEIA</sequence>
<gene>
    <name evidence="6" type="ORF">BLA29_012612</name>
</gene>
<evidence type="ECO:0000256" key="2">
    <source>
        <dbReference type="ARBA" id="ARBA00022723"/>
    </source>
</evidence>
<dbReference type="PANTHER" id="PTHR23323:SF26">
    <property type="entry name" value="VACUOLAR PROTEIN SORTING-ASSOCIATED PROTEIN 18 HOMOLOG"/>
    <property type="match status" value="1"/>
</dbReference>
<dbReference type="OrthoDB" id="6514262at2759"/>
<keyword evidence="2" id="KW-0479">Metal-binding</keyword>
<dbReference type="GO" id="GO:0006904">
    <property type="term" value="P:vesicle docking involved in exocytosis"/>
    <property type="evidence" value="ECO:0007669"/>
    <property type="project" value="TreeGrafter"/>
</dbReference>
<comment type="subcellular location">
    <subcellularLocation>
        <location evidence="1">Late endosome membrane</location>
        <topology evidence="1">Peripheral membrane protein</topology>
        <orientation evidence="1">Cytoplasmic side</orientation>
    </subcellularLocation>
</comment>
<dbReference type="EMBL" id="MUJZ01062116">
    <property type="protein sequence ID" value="OTF71208.1"/>
    <property type="molecule type" value="Genomic_DNA"/>
</dbReference>
<dbReference type="PANTHER" id="PTHR23323">
    <property type="entry name" value="VACUOLAR PROTEIN SORTING-ASSOCIATED PROTEIN"/>
    <property type="match status" value="1"/>
</dbReference>
<keyword evidence="3" id="KW-0863">Zinc-finger</keyword>
<evidence type="ECO:0000256" key="4">
    <source>
        <dbReference type="ARBA" id="ARBA00022833"/>
    </source>
</evidence>
<keyword evidence="7" id="KW-1185">Reference proteome</keyword>
<keyword evidence="4" id="KW-0862">Zinc</keyword>
<dbReference type="AlphaFoldDB" id="A0A1Y3ATR3"/>
<dbReference type="GO" id="GO:0048284">
    <property type="term" value="P:organelle fusion"/>
    <property type="evidence" value="ECO:0007669"/>
    <property type="project" value="TreeGrafter"/>
</dbReference>
<feature type="non-terminal residue" evidence="6">
    <location>
        <position position="165"/>
    </location>
</feature>
<dbReference type="GO" id="GO:0031902">
    <property type="term" value="C:late endosome membrane"/>
    <property type="evidence" value="ECO:0007669"/>
    <property type="project" value="UniProtKB-SubCell"/>
</dbReference>
<evidence type="ECO:0000256" key="5">
    <source>
        <dbReference type="SAM" id="Coils"/>
    </source>
</evidence>
<dbReference type="GO" id="GO:0030897">
    <property type="term" value="C:HOPS complex"/>
    <property type="evidence" value="ECO:0007669"/>
    <property type="project" value="TreeGrafter"/>
</dbReference>
<evidence type="ECO:0000256" key="3">
    <source>
        <dbReference type="ARBA" id="ARBA00022771"/>
    </source>
</evidence>
<dbReference type="GO" id="GO:0030674">
    <property type="term" value="F:protein-macromolecule adaptor activity"/>
    <property type="evidence" value="ECO:0007669"/>
    <property type="project" value="TreeGrafter"/>
</dbReference>
<evidence type="ECO:0000313" key="6">
    <source>
        <dbReference type="EMBL" id="OTF71208.1"/>
    </source>
</evidence>
<protein>
    <submittedName>
        <fullName evidence="6">Uncharacterized protein</fullName>
    </submittedName>
</protein>